<keyword evidence="1" id="KW-1133">Transmembrane helix</keyword>
<reference evidence="2" key="1">
    <citation type="journal article" date="2021" name="Proc. Natl. Acad. Sci. U.S.A.">
        <title>A Catalog of Tens of Thousands of Viruses from Human Metagenomes Reveals Hidden Associations with Chronic Diseases.</title>
        <authorList>
            <person name="Tisza M.J."/>
            <person name="Buck C.B."/>
        </authorList>
    </citation>
    <scope>NUCLEOTIDE SEQUENCE</scope>
    <source>
        <strain evidence="2">CtMS01</strain>
    </source>
</reference>
<keyword evidence="1" id="KW-0472">Membrane</keyword>
<evidence type="ECO:0000256" key="1">
    <source>
        <dbReference type="SAM" id="Phobius"/>
    </source>
</evidence>
<dbReference type="EMBL" id="BK014687">
    <property type="protein sequence ID" value="DAD67815.1"/>
    <property type="molecule type" value="Genomic_DNA"/>
</dbReference>
<proteinExistence type="predicted"/>
<sequence length="31" mass="4087">MEKKKEYKPEYYLFSIRECILFFPFIYFYHI</sequence>
<accession>A0A8S5LD02</accession>
<evidence type="ECO:0000313" key="2">
    <source>
        <dbReference type="EMBL" id="DAD67815.1"/>
    </source>
</evidence>
<keyword evidence="1" id="KW-0812">Transmembrane</keyword>
<organism evidence="2">
    <name type="scientific">Siphoviridae sp. ctMS01</name>
    <dbReference type="NCBI Taxonomy" id="2823574"/>
    <lineage>
        <taxon>Viruses</taxon>
        <taxon>Duplodnaviria</taxon>
        <taxon>Heunggongvirae</taxon>
        <taxon>Uroviricota</taxon>
        <taxon>Caudoviricetes</taxon>
    </lineage>
</organism>
<protein>
    <submittedName>
        <fullName evidence="2">Uncharacterized protein</fullName>
    </submittedName>
</protein>
<feature type="transmembrane region" description="Helical" evidence="1">
    <location>
        <begin position="12"/>
        <end position="30"/>
    </location>
</feature>
<name>A0A8S5LD02_9CAUD</name>